<gene>
    <name evidence="10" type="ORF">B9Z65_1056</name>
</gene>
<feature type="region of interest" description="Disordered" evidence="8">
    <location>
        <begin position="128"/>
        <end position="153"/>
    </location>
</feature>
<feature type="domain" description="Xylanolytic transcriptional activator regulatory" evidence="9">
    <location>
        <begin position="383"/>
        <end position="456"/>
    </location>
</feature>
<evidence type="ECO:0000256" key="6">
    <source>
        <dbReference type="ARBA" id="ARBA00023163"/>
    </source>
</evidence>
<evidence type="ECO:0000256" key="3">
    <source>
        <dbReference type="ARBA" id="ARBA00022833"/>
    </source>
</evidence>
<dbReference type="GO" id="GO:0006351">
    <property type="term" value="P:DNA-templated transcription"/>
    <property type="evidence" value="ECO:0007669"/>
    <property type="project" value="InterPro"/>
</dbReference>
<dbReference type="OrthoDB" id="422427at2759"/>
<dbReference type="CDD" id="cd00067">
    <property type="entry name" value="GAL4"/>
    <property type="match status" value="1"/>
</dbReference>
<dbReference type="EMBL" id="NHZQ01000003">
    <property type="protein sequence ID" value="PSK60158.1"/>
    <property type="molecule type" value="Genomic_DNA"/>
</dbReference>
<dbReference type="AlphaFoldDB" id="A0A2P8AI46"/>
<proteinExistence type="predicted"/>
<dbReference type="GO" id="GO:0005634">
    <property type="term" value="C:nucleus"/>
    <property type="evidence" value="ECO:0007669"/>
    <property type="project" value="UniProtKB-SubCell"/>
</dbReference>
<evidence type="ECO:0000256" key="1">
    <source>
        <dbReference type="ARBA" id="ARBA00004123"/>
    </source>
</evidence>
<evidence type="ECO:0000256" key="8">
    <source>
        <dbReference type="SAM" id="MobiDB-lite"/>
    </source>
</evidence>
<dbReference type="GO" id="GO:0045944">
    <property type="term" value="P:positive regulation of transcription by RNA polymerase II"/>
    <property type="evidence" value="ECO:0007669"/>
    <property type="project" value="TreeGrafter"/>
</dbReference>
<comment type="caution">
    <text evidence="10">The sequence shown here is derived from an EMBL/GenBank/DDBJ whole genome shotgun (WGS) entry which is preliminary data.</text>
</comment>
<dbReference type="Pfam" id="PF04082">
    <property type="entry name" value="Fungal_trans"/>
    <property type="match status" value="1"/>
</dbReference>
<keyword evidence="7" id="KW-0539">Nucleus</keyword>
<keyword evidence="2" id="KW-0479">Metal-binding</keyword>
<dbReference type="GO" id="GO:0008270">
    <property type="term" value="F:zinc ion binding"/>
    <property type="evidence" value="ECO:0007669"/>
    <property type="project" value="InterPro"/>
</dbReference>
<name>A0A2P8AI46_9PEZI</name>
<sequence length="947" mass="105323">MPRQDSATREDAMGEHEDDFEDAPHDPTSGPPSADEDGTPATEGKLNAPLQKRRRVTRACDECRRKKIKCDDCTYDQPSNRRRNPVPAYVEALEQRVHRAEGLIQMIAPNLDLNDPALEIAVRHGYIPGLKGPPQQEQAKMPPAQPPRSQTLPEPLEAKQENDLESMIRAVGLLDMDENGYWDYHGHSSGLSFVRRMREQLGDLMGPDTGTTPFIKSRPVSNVLDSPKSTSVESPMDSLSPTSDLPPENVARELAASALTMHSVVLRIVHVPSFWNSFKRIYTLPLEQFSNEDHKFLPLLYSALAVGVVYGGEEFPTYDMAIDKGQVTTTTNYHTPTNLNRRFRYFKAARQMMDIADIRDMTSIQAVIFMILFLQSSAKLSQCYSYIGVALRGAIRMGLHRSLPQKRFNPLELEMRKRVFWTIRKLDVYIGAMLGLPQSLSEEDIDQDDPAEVDDEFITEEGIKAMPPGTVTVMTAFNNHTKLQKILTKIVQKVYPIHVASADGPMGKSYAVSFATIKEIEREMEEWKASLPQGLDPSHDNPKLQRAQQSLRVTYAFNQVLLYRPFLHFVAADKRAQGADQRAFACAASYINVSRNLIHLCDVMRKRGQLNGALWFTVYLTFFSILSLVYFAAENPDNPTTEELMKDALNGKAILASAAKRTMSADRCTATLDVIFSRLPQWMREGKSNPAPVKRKRKQATDSRPVSGLQAATMPRSMPPGVASASAGGQSPASMMTGGIQPVIKTEGGPFTPQSNSFGSAPYTPTDYSPTTQTLQQFGLQPPSNNPDVPDLSSMIFSSAEPFTYPSQPLTTFENSQGPREQALYGNGNMRDPSVLPPGVPGQPNGDNLDSQLYNMPQYMMQGGSWSGGDMQGMSNGSIHGSQAQQQQQQQQQQQYMMTQAPPQGVDPNWQNQRHAMYGDQQAFQDINLQDIFGSEWNGPMMSQGYG</sequence>
<feature type="compositionally biased region" description="Polar residues" evidence="8">
    <location>
        <begin position="873"/>
        <end position="882"/>
    </location>
</feature>
<organism evidence="10 11">
    <name type="scientific">Elsinoe australis</name>
    <dbReference type="NCBI Taxonomy" id="40998"/>
    <lineage>
        <taxon>Eukaryota</taxon>
        <taxon>Fungi</taxon>
        <taxon>Dikarya</taxon>
        <taxon>Ascomycota</taxon>
        <taxon>Pezizomycotina</taxon>
        <taxon>Dothideomycetes</taxon>
        <taxon>Dothideomycetidae</taxon>
        <taxon>Myriangiales</taxon>
        <taxon>Elsinoaceae</taxon>
        <taxon>Elsinoe</taxon>
    </lineage>
</organism>
<reference evidence="10 11" key="1">
    <citation type="submission" date="2017-05" db="EMBL/GenBank/DDBJ databases">
        <title>Draft genome sequence of Elsinoe australis.</title>
        <authorList>
            <person name="Cheng Q."/>
        </authorList>
    </citation>
    <scope>NUCLEOTIDE SEQUENCE [LARGE SCALE GENOMIC DNA]</scope>
    <source>
        <strain evidence="10 11">NL1</strain>
    </source>
</reference>
<feature type="compositionally biased region" description="Basic and acidic residues" evidence="8">
    <location>
        <begin position="1"/>
        <end position="15"/>
    </location>
</feature>
<dbReference type="SMART" id="SM00906">
    <property type="entry name" value="Fungal_trans"/>
    <property type="match status" value="1"/>
</dbReference>
<dbReference type="CDD" id="cd12148">
    <property type="entry name" value="fungal_TF_MHR"/>
    <property type="match status" value="1"/>
</dbReference>
<evidence type="ECO:0000313" key="11">
    <source>
        <dbReference type="Proteomes" id="UP000243723"/>
    </source>
</evidence>
<dbReference type="InterPro" id="IPR036864">
    <property type="entry name" value="Zn2-C6_fun-type_DNA-bd_sf"/>
</dbReference>
<evidence type="ECO:0000259" key="9">
    <source>
        <dbReference type="SMART" id="SM00906"/>
    </source>
</evidence>
<evidence type="ECO:0000256" key="5">
    <source>
        <dbReference type="ARBA" id="ARBA00023125"/>
    </source>
</evidence>
<dbReference type="SUPFAM" id="SSF57701">
    <property type="entry name" value="Zn2/Cys6 DNA-binding domain"/>
    <property type="match status" value="1"/>
</dbReference>
<accession>A0A2P8AI46</accession>
<evidence type="ECO:0000256" key="4">
    <source>
        <dbReference type="ARBA" id="ARBA00023015"/>
    </source>
</evidence>
<comment type="subcellular location">
    <subcellularLocation>
        <location evidence="1">Nucleus</location>
    </subcellularLocation>
</comment>
<keyword evidence="3" id="KW-0862">Zinc</keyword>
<feature type="region of interest" description="Disordered" evidence="8">
    <location>
        <begin position="1"/>
        <end position="56"/>
    </location>
</feature>
<keyword evidence="11" id="KW-1185">Reference proteome</keyword>
<evidence type="ECO:0000313" key="10">
    <source>
        <dbReference type="EMBL" id="PSK60158.1"/>
    </source>
</evidence>
<evidence type="ECO:0000256" key="2">
    <source>
        <dbReference type="ARBA" id="ARBA00022723"/>
    </source>
</evidence>
<dbReference type="PANTHER" id="PTHR47540">
    <property type="entry name" value="THIAMINE REPRESSIBLE GENES REGULATORY PROTEIN THI5"/>
    <property type="match status" value="1"/>
</dbReference>
<feature type="region of interest" description="Disordered" evidence="8">
    <location>
        <begin position="685"/>
        <end position="733"/>
    </location>
</feature>
<dbReference type="GO" id="GO:0000981">
    <property type="term" value="F:DNA-binding transcription factor activity, RNA polymerase II-specific"/>
    <property type="evidence" value="ECO:0007669"/>
    <property type="project" value="InterPro"/>
</dbReference>
<dbReference type="InterPro" id="IPR051711">
    <property type="entry name" value="Stress_Response_Reg"/>
</dbReference>
<feature type="compositionally biased region" description="Polar residues" evidence="8">
    <location>
        <begin position="209"/>
        <end position="243"/>
    </location>
</feature>
<feature type="compositionally biased region" description="Low complexity" evidence="8">
    <location>
        <begin position="719"/>
        <end position="733"/>
    </location>
</feature>
<dbReference type="InterPro" id="IPR007219">
    <property type="entry name" value="XnlR_reg_dom"/>
</dbReference>
<keyword evidence="5" id="KW-0238">DNA-binding</keyword>
<keyword evidence="4" id="KW-0805">Transcription regulation</keyword>
<protein>
    <recommendedName>
        <fullName evidence="9">Xylanolytic transcriptional activator regulatory domain-containing protein</fullName>
    </recommendedName>
</protein>
<dbReference type="STRING" id="40998.A0A2P8AI46"/>
<evidence type="ECO:0000256" key="7">
    <source>
        <dbReference type="ARBA" id="ARBA00023242"/>
    </source>
</evidence>
<dbReference type="InterPro" id="IPR001138">
    <property type="entry name" value="Zn2Cys6_DnaBD"/>
</dbReference>
<dbReference type="GO" id="GO:0043565">
    <property type="term" value="F:sequence-specific DNA binding"/>
    <property type="evidence" value="ECO:0007669"/>
    <property type="project" value="TreeGrafter"/>
</dbReference>
<feature type="region of interest" description="Disordered" evidence="8">
    <location>
        <begin position="206"/>
        <end position="247"/>
    </location>
</feature>
<dbReference type="PANTHER" id="PTHR47540:SF1">
    <property type="entry name" value="ACTIVATOR OF STRESS GENES 1-RELATED"/>
    <property type="match status" value="1"/>
</dbReference>
<keyword evidence="6" id="KW-0804">Transcription</keyword>
<feature type="compositionally biased region" description="Low complexity" evidence="8">
    <location>
        <begin position="883"/>
        <end position="895"/>
    </location>
</feature>
<dbReference type="Proteomes" id="UP000243723">
    <property type="component" value="Unassembled WGS sequence"/>
</dbReference>
<feature type="region of interest" description="Disordered" evidence="8">
    <location>
        <begin position="859"/>
        <end position="911"/>
    </location>
</feature>